<gene>
    <name evidence="4" type="primary">Dbuz\Ccp3</name>
</gene>
<dbReference type="InterPro" id="IPR051217">
    <property type="entry name" value="Insect_Cuticle_Struc_Prot"/>
</dbReference>
<evidence type="ECO:0000256" key="3">
    <source>
        <dbReference type="SAM" id="SignalP"/>
    </source>
</evidence>
<dbReference type="Pfam" id="PF00379">
    <property type="entry name" value="Chitin_bind_4"/>
    <property type="match status" value="1"/>
</dbReference>
<name>Q4VIW4_DROBU</name>
<accession>Q4VIW4</accession>
<dbReference type="InterPro" id="IPR000618">
    <property type="entry name" value="Insect_cuticle"/>
</dbReference>
<evidence type="ECO:0000256" key="2">
    <source>
        <dbReference type="PROSITE-ProRule" id="PRU00497"/>
    </source>
</evidence>
<feature type="signal peptide" evidence="3">
    <location>
        <begin position="1"/>
        <end position="17"/>
    </location>
</feature>
<protein>
    <submittedName>
        <fullName evidence="4">Dbuz\Ccp3-PA</fullName>
    </submittedName>
</protein>
<proteinExistence type="predicted"/>
<dbReference type="AlphaFoldDB" id="Q4VIW4"/>
<evidence type="ECO:0000256" key="1">
    <source>
        <dbReference type="ARBA" id="ARBA00022460"/>
    </source>
</evidence>
<dbReference type="GO" id="GO:0031012">
    <property type="term" value="C:extracellular matrix"/>
    <property type="evidence" value="ECO:0007669"/>
    <property type="project" value="TreeGrafter"/>
</dbReference>
<dbReference type="GO" id="GO:0005615">
    <property type="term" value="C:extracellular space"/>
    <property type="evidence" value="ECO:0007669"/>
    <property type="project" value="TreeGrafter"/>
</dbReference>
<dbReference type="PROSITE" id="PS51155">
    <property type="entry name" value="CHIT_BIND_RR_2"/>
    <property type="match status" value="1"/>
</dbReference>
<keyword evidence="1 2" id="KW-0193">Cuticle</keyword>
<dbReference type="PROSITE" id="PS00233">
    <property type="entry name" value="CHIT_BIND_RR_1"/>
    <property type="match status" value="1"/>
</dbReference>
<dbReference type="PRINTS" id="PR00947">
    <property type="entry name" value="CUTICLE"/>
</dbReference>
<dbReference type="EMBL" id="AY900631">
    <property type="protein sequence ID" value="AAX12433.1"/>
    <property type="molecule type" value="Genomic_DNA"/>
</dbReference>
<dbReference type="PANTHER" id="PTHR12236">
    <property type="entry name" value="STRUCTURAL CONTITUENT OF CUTICLE"/>
    <property type="match status" value="1"/>
</dbReference>
<reference evidence="4" key="1">
    <citation type="journal article" date="2005" name="Genome Res.">
        <title>Conservation of regulatory sequences and gene expression patterns in the disintegrating Drosophila Hox gene complex.</title>
        <authorList>
            <person name="Negre B."/>
            <person name="Casillas S."/>
            <person name="Suzanne M."/>
            <person name="Sanchez-Herrero E."/>
            <person name="Akam M."/>
            <person name="Nefedov M."/>
            <person name="Barbadilla A."/>
            <person name="de Jong P."/>
            <person name="Ruiz A."/>
        </authorList>
    </citation>
    <scope>NUCLEOTIDE SEQUENCE</scope>
    <source>
        <strain evidence="4">St1</strain>
    </source>
</reference>
<dbReference type="GO" id="GO:0042302">
    <property type="term" value="F:structural constituent of cuticle"/>
    <property type="evidence" value="ECO:0007669"/>
    <property type="project" value="UniProtKB-UniRule"/>
</dbReference>
<feature type="chain" id="PRO_5004245630" evidence="3">
    <location>
        <begin position="18"/>
        <end position="215"/>
    </location>
</feature>
<dbReference type="InterPro" id="IPR031311">
    <property type="entry name" value="CHIT_BIND_RR_consensus"/>
</dbReference>
<sequence>MAFKFVALASLIAAVSAGLIPVEHQEQQQLYHTGVPQAQHVIYQKPHDIHAHAHAREVYPDDPHPKYNFAYDVQDAVSGDSKSQTESRDGDVVQGEYSLDDADGFRRTVKYTADSVNGFNAVVHREPLGHTHHKLIASAPAAPVQYHHSPATAVLKTPVAYSVPTYAAPTYTAPTYNVHHEQEPQHQQHQDHQDHYATYESPAPATHVAHDYYHH</sequence>
<dbReference type="PANTHER" id="PTHR12236:SF86">
    <property type="entry name" value="CCP84AC-RELATED"/>
    <property type="match status" value="1"/>
</dbReference>
<keyword evidence="3" id="KW-0732">Signal</keyword>
<evidence type="ECO:0000313" key="4">
    <source>
        <dbReference type="EMBL" id="AAX12433.1"/>
    </source>
</evidence>
<organism evidence="4">
    <name type="scientific">Drosophila buzzatii</name>
    <name type="common">Fruit fly</name>
    <dbReference type="NCBI Taxonomy" id="7264"/>
    <lineage>
        <taxon>Eukaryota</taxon>
        <taxon>Metazoa</taxon>
        <taxon>Ecdysozoa</taxon>
        <taxon>Arthropoda</taxon>
        <taxon>Hexapoda</taxon>
        <taxon>Insecta</taxon>
        <taxon>Pterygota</taxon>
        <taxon>Neoptera</taxon>
        <taxon>Endopterygota</taxon>
        <taxon>Diptera</taxon>
        <taxon>Brachycera</taxon>
        <taxon>Muscomorpha</taxon>
        <taxon>Ephydroidea</taxon>
        <taxon>Drosophilidae</taxon>
        <taxon>Drosophila</taxon>
    </lineage>
</organism>